<dbReference type="PANTHER" id="PTHR13140:SF706">
    <property type="entry name" value="DILUTE CLASS UNCONVENTIONAL MYOSIN, ISOFORM C"/>
    <property type="match status" value="1"/>
</dbReference>
<dbReference type="SUPFAM" id="SSF52540">
    <property type="entry name" value="P-loop containing nucleoside triphosphate hydrolases"/>
    <property type="match status" value="1"/>
</dbReference>
<dbReference type="InterPro" id="IPR036860">
    <property type="entry name" value="SH2_dom_sf"/>
</dbReference>
<dbReference type="WBParaSite" id="maker-uti_cns_0001676-snap-gene-0.15-mRNA-1">
    <property type="protein sequence ID" value="maker-uti_cns_0001676-snap-gene-0.15-mRNA-1"/>
    <property type="gene ID" value="maker-uti_cns_0001676-snap-gene-0.15"/>
</dbReference>
<keyword evidence="2" id="KW-0009">Actin-binding</keyword>
<dbReference type="PROSITE" id="PS50001">
    <property type="entry name" value="SH2"/>
    <property type="match status" value="1"/>
</dbReference>
<dbReference type="AlphaFoldDB" id="A0A1I8GF24"/>
<dbReference type="STRING" id="282301.A0A1I8GF24"/>
<dbReference type="InterPro" id="IPR001609">
    <property type="entry name" value="Myosin_head_motor_dom-like"/>
</dbReference>
<proteinExistence type="inferred from homology"/>
<dbReference type="PANTHER" id="PTHR13140">
    <property type="entry name" value="MYOSIN"/>
    <property type="match status" value="1"/>
</dbReference>
<keyword evidence="2" id="KW-0547">Nucleotide-binding</keyword>
<keyword evidence="2" id="KW-0067">ATP-binding</keyword>
<dbReference type="Gene3D" id="3.30.505.10">
    <property type="entry name" value="SH2 domain"/>
    <property type="match status" value="1"/>
</dbReference>
<dbReference type="PRINTS" id="PR00193">
    <property type="entry name" value="MYOSINHEAVY"/>
</dbReference>
<dbReference type="Gene3D" id="1.10.10.820">
    <property type="match status" value="1"/>
</dbReference>
<dbReference type="GO" id="GO:0016459">
    <property type="term" value="C:myosin complex"/>
    <property type="evidence" value="ECO:0007669"/>
    <property type="project" value="UniProtKB-KW"/>
</dbReference>
<evidence type="ECO:0000313" key="3">
    <source>
        <dbReference type="Proteomes" id="UP000095280"/>
    </source>
</evidence>
<reference evidence="4" key="1">
    <citation type="submission" date="2016-11" db="UniProtKB">
        <authorList>
            <consortium name="WormBaseParasite"/>
        </authorList>
    </citation>
    <scope>IDENTIFICATION</scope>
</reference>
<dbReference type="Gene3D" id="1.20.120.720">
    <property type="entry name" value="Myosin VI head, motor domain, U50 subdomain"/>
    <property type="match status" value="1"/>
</dbReference>
<dbReference type="GO" id="GO:0005524">
    <property type="term" value="F:ATP binding"/>
    <property type="evidence" value="ECO:0007669"/>
    <property type="project" value="UniProtKB-UniRule"/>
</dbReference>
<evidence type="ECO:0000256" key="1">
    <source>
        <dbReference type="PROSITE-ProRule" id="PRU00191"/>
    </source>
</evidence>
<keyword evidence="2" id="KW-0505">Motor protein</keyword>
<dbReference type="PROSITE" id="PS50096">
    <property type="entry name" value="IQ"/>
    <property type="match status" value="1"/>
</dbReference>
<dbReference type="Gene3D" id="1.20.5.4820">
    <property type="match status" value="1"/>
</dbReference>
<dbReference type="InterPro" id="IPR036961">
    <property type="entry name" value="Kinesin_motor_dom_sf"/>
</dbReference>
<dbReference type="Gene3D" id="1.20.58.530">
    <property type="match status" value="1"/>
</dbReference>
<dbReference type="Pfam" id="PF00063">
    <property type="entry name" value="Myosin_head"/>
    <property type="match status" value="1"/>
</dbReference>
<feature type="binding site" evidence="2">
    <location>
        <begin position="104"/>
        <end position="111"/>
    </location>
    <ligand>
        <name>ATP</name>
        <dbReference type="ChEBI" id="CHEBI:30616"/>
    </ligand>
</feature>
<dbReference type="Proteomes" id="UP000095280">
    <property type="component" value="Unplaced"/>
</dbReference>
<dbReference type="GO" id="GO:0051015">
    <property type="term" value="F:actin filament binding"/>
    <property type="evidence" value="ECO:0007669"/>
    <property type="project" value="TreeGrafter"/>
</dbReference>
<dbReference type="GO" id="GO:0005737">
    <property type="term" value="C:cytoplasm"/>
    <property type="evidence" value="ECO:0007669"/>
    <property type="project" value="TreeGrafter"/>
</dbReference>
<keyword evidence="2" id="KW-0518">Myosin</keyword>
<feature type="region of interest" description="Actin-binding" evidence="2">
    <location>
        <begin position="575"/>
        <end position="597"/>
    </location>
</feature>
<dbReference type="OrthoDB" id="6108017at2759"/>
<protein>
    <submittedName>
        <fullName evidence="4">Myosin motor domain-containing protein</fullName>
    </submittedName>
</protein>
<name>A0A1I8GF24_9PLAT</name>
<dbReference type="CDD" id="cd00124">
    <property type="entry name" value="MYSc"/>
    <property type="match status" value="1"/>
</dbReference>
<accession>A0A1I8GF24</accession>
<dbReference type="SMART" id="SM00242">
    <property type="entry name" value="MYSc"/>
    <property type="match status" value="1"/>
</dbReference>
<dbReference type="InterPro" id="IPR000980">
    <property type="entry name" value="SH2"/>
</dbReference>
<dbReference type="Pfam" id="PF00017">
    <property type="entry name" value="SH2"/>
    <property type="match status" value="1"/>
</dbReference>
<dbReference type="SUPFAM" id="SSF55550">
    <property type="entry name" value="SH2 domain"/>
    <property type="match status" value="1"/>
</dbReference>
<comment type="similarity">
    <text evidence="2">Belongs to the TRAFAC class myosin-kinesin ATPase superfamily. Myosin family.</text>
</comment>
<sequence>MRPSADIYDLASLTELSEEAIGKVLQDRYNKDRIYTLVGDILVFLNPFKPVNVYTEKEFSCLSRPDWSGPVAVGNEVGSSAHIYTVGTAAFNLVGKDSTILISGESGSGKTESTKLLLQQFVKMASSSQLNRTRVAECLLAANPIMEAFGNARTVMNHNSSRFAKFVSLGLQGNALVSSEIRTYMLEKSRLLSATEDEGNFHIFYYMCLSSNSFFKDVRPLGPLSLISNAETLGRRYTDLEAKATEVLDAFDKLSFTAQQKEGVFQILSGLLLLADVEFRSEEQNHTVCTSLDPKSETTFKLACKRLGLKGKDSRRRLLKTLTTSKLKVNDEDIYSLFHEDKTRVVLNGCIRAIYTKLFDWIIQRVNDILASTGRPDPGTRVRQIGVLDIFGFESLAINSFEQLCINLANEQLQLFFTHHVIQLEQAEYQSEGLSWVEIPFEDNQVTLNLFLERPLGVLSLLNEESSLASGTDESLYNKLMKHLVDKPKLQISAKNPAVFTVNHYAGAVTYTIPGMVEKNRDKAPENTMEVLASSKLKLLTEIINSHHGSKAKAGNGKQQASAGLQLAVQFRSSLDFLLAKLRESQPFFVRCIKPNRDNAANSFDQEYVRRQIHYCGIAEAVRVRQAGFPVRCTYGELHLLCPVLSFLYGSGRLESDAARVRAVCRQAELPAEEVAMGKTKVFMRVNASRLLAKEERRYCGRVVTCQKVIRGWLQRRRYLKLKAAEIERRKRAALALPITPTAPPPPEELRKSTVSVGEEGEEGAQVTRSETVLWFKTTQKDQIMQTRGYETWFHGIITRNEANQLLGSKNTGSFLVRVSNSQLGFVLSFKSRNGVRHYLIEQLERGRFNVLGEKQVHSSLGKIIDFHKANGFRNCDVRLTTPVGQPDKEPDYEELLCNAPAL</sequence>
<evidence type="ECO:0000313" key="4">
    <source>
        <dbReference type="WBParaSite" id="maker-uti_cns_0001676-snap-gene-0.15-mRNA-1"/>
    </source>
</evidence>
<evidence type="ECO:0000256" key="2">
    <source>
        <dbReference type="PROSITE-ProRule" id="PRU00782"/>
    </source>
</evidence>
<keyword evidence="1" id="KW-0727">SH2 domain</keyword>
<dbReference type="GO" id="GO:0016020">
    <property type="term" value="C:membrane"/>
    <property type="evidence" value="ECO:0007669"/>
    <property type="project" value="TreeGrafter"/>
</dbReference>
<dbReference type="GO" id="GO:0000146">
    <property type="term" value="F:microfilament motor activity"/>
    <property type="evidence" value="ECO:0007669"/>
    <property type="project" value="TreeGrafter"/>
</dbReference>
<dbReference type="SMART" id="SM00252">
    <property type="entry name" value="SH2"/>
    <property type="match status" value="1"/>
</dbReference>
<dbReference type="PROSITE" id="PS51456">
    <property type="entry name" value="MYOSIN_MOTOR"/>
    <property type="match status" value="1"/>
</dbReference>
<organism evidence="3 4">
    <name type="scientific">Macrostomum lignano</name>
    <dbReference type="NCBI Taxonomy" id="282301"/>
    <lineage>
        <taxon>Eukaryota</taxon>
        <taxon>Metazoa</taxon>
        <taxon>Spiralia</taxon>
        <taxon>Lophotrochozoa</taxon>
        <taxon>Platyhelminthes</taxon>
        <taxon>Rhabditophora</taxon>
        <taxon>Macrostomorpha</taxon>
        <taxon>Macrostomida</taxon>
        <taxon>Macrostomidae</taxon>
        <taxon>Macrostomum</taxon>
    </lineage>
</organism>
<keyword evidence="3" id="KW-1185">Reference proteome</keyword>
<dbReference type="GO" id="GO:0007015">
    <property type="term" value="P:actin filament organization"/>
    <property type="evidence" value="ECO:0007669"/>
    <property type="project" value="TreeGrafter"/>
</dbReference>
<dbReference type="InterPro" id="IPR027417">
    <property type="entry name" value="P-loop_NTPase"/>
</dbReference>
<dbReference type="Gene3D" id="3.40.850.10">
    <property type="entry name" value="Kinesin motor domain"/>
    <property type="match status" value="1"/>
</dbReference>